<feature type="repeat" description="ANK" evidence="3">
    <location>
        <begin position="435"/>
        <end position="467"/>
    </location>
</feature>
<protein>
    <submittedName>
        <fullName evidence="5">Ankyrin repeat-containing domain protein</fullName>
    </submittedName>
</protein>
<organism evidence="5 6">
    <name type="scientific">Podospora didyma</name>
    <dbReference type="NCBI Taxonomy" id="330526"/>
    <lineage>
        <taxon>Eukaryota</taxon>
        <taxon>Fungi</taxon>
        <taxon>Dikarya</taxon>
        <taxon>Ascomycota</taxon>
        <taxon>Pezizomycotina</taxon>
        <taxon>Sordariomycetes</taxon>
        <taxon>Sordariomycetidae</taxon>
        <taxon>Sordariales</taxon>
        <taxon>Podosporaceae</taxon>
        <taxon>Podospora</taxon>
    </lineage>
</organism>
<dbReference type="PANTHER" id="PTHR24198">
    <property type="entry name" value="ANKYRIN REPEAT AND PROTEIN KINASE DOMAIN-CONTAINING PROTEIN"/>
    <property type="match status" value="1"/>
</dbReference>
<dbReference type="SUPFAM" id="SSF48403">
    <property type="entry name" value="Ankyrin repeat"/>
    <property type="match status" value="1"/>
</dbReference>
<dbReference type="EMBL" id="JAULSW010000004">
    <property type="protein sequence ID" value="KAK3385512.1"/>
    <property type="molecule type" value="Genomic_DNA"/>
</dbReference>
<feature type="region of interest" description="Disordered" evidence="4">
    <location>
        <begin position="257"/>
        <end position="324"/>
    </location>
</feature>
<proteinExistence type="predicted"/>
<keyword evidence="2 3" id="KW-0040">ANK repeat</keyword>
<name>A0AAE0NPW5_9PEZI</name>
<evidence type="ECO:0000313" key="5">
    <source>
        <dbReference type="EMBL" id="KAK3385512.1"/>
    </source>
</evidence>
<dbReference type="Proteomes" id="UP001285441">
    <property type="component" value="Unassembled WGS sequence"/>
</dbReference>
<feature type="repeat" description="ANK" evidence="3">
    <location>
        <begin position="514"/>
        <end position="546"/>
    </location>
</feature>
<feature type="repeat" description="ANK" evidence="3">
    <location>
        <begin position="362"/>
        <end position="394"/>
    </location>
</feature>
<comment type="caution">
    <text evidence="5">The sequence shown here is derived from an EMBL/GenBank/DDBJ whole genome shotgun (WGS) entry which is preliminary data.</text>
</comment>
<evidence type="ECO:0000256" key="2">
    <source>
        <dbReference type="ARBA" id="ARBA00023043"/>
    </source>
</evidence>
<evidence type="ECO:0000256" key="1">
    <source>
        <dbReference type="ARBA" id="ARBA00022737"/>
    </source>
</evidence>
<dbReference type="Pfam" id="PF12796">
    <property type="entry name" value="Ank_2"/>
    <property type="match status" value="2"/>
</dbReference>
<dbReference type="PROSITE" id="PS50297">
    <property type="entry name" value="ANK_REP_REGION"/>
    <property type="match status" value="2"/>
</dbReference>
<evidence type="ECO:0000313" key="6">
    <source>
        <dbReference type="Proteomes" id="UP001285441"/>
    </source>
</evidence>
<feature type="compositionally biased region" description="Low complexity" evidence="4">
    <location>
        <begin position="268"/>
        <end position="290"/>
    </location>
</feature>
<feature type="repeat" description="ANK" evidence="3">
    <location>
        <begin position="580"/>
        <end position="612"/>
    </location>
</feature>
<keyword evidence="1" id="KW-0677">Repeat</keyword>
<dbReference type="PANTHER" id="PTHR24198:SF165">
    <property type="entry name" value="ANKYRIN REPEAT-CONTAINING PROTEIN-RELATED"/>
    <property type="match status" value="1"/>
</dbReference>
<dbReference type="Gene3D" id="1.25.40.20">
    <property type="entry name" value="Ankyrin repeat-containing domain"/>
    <property type="match status" value="2"/>
</dbReference>
<dbReference type="PROSITE" id="PS50088">
    <property type="entry name" value="ANK_REPEAT"/>
    <property type="match status" value="4"/>
</dbReference>
<reference evidence="5" key="1">
    <citation type="journal article" date="2023" name="Mol. Phylogenet. Evol.">
        <title>Genome-scale phylogeny and comparative genomics of the fungal order Sordariales.</title>
        <authorList>
            <person name="Hensen N."/>
            <person name="Bonometti L."/>
            <person name="Westerberg I."/>
            <person name="Brannstrom I.O."/>
            <person name="Guillou S."/>
            <person name="Cros-Aarteil S."/>
            <person name="Calhoun S."/>
            <person name="Haridas S."/>
            <person name="Kuo A."/>
            <person name="Mondo S."/>
            <person name="Pangilinan J."/>
            <person name="Riley R."/>
            <person name="LaButti K."/>
            <person name="Andreopoulos B."/>
            <person name="Lipzen A."/>
            <person name="Chen C."/>
            <person name="Yan M."/>
            <person name="Daum C."/>
            <person name="Ng V."/>
            <person name="Clum A."/>
            <person name="Steindorff A."/>
            <person name="Ohm R.A."/>
            <person name="Martin F."/>
            <person name="Silar P."/>
            <person name="Natvig D.O."/>
            <person name="Lalanne C."/>
            <person name="Gautier V."/>
            <person name="Ament-Velasquez S.L."/>
            <person name="Kruys A."/>
            <person name="Hutchinson M.I."/>
            <person name="Powell A.J."/>
            <person name="Barry K."/>
            <person name="Miller A.N."/>
            <person name="Grigoriev I.V."/>
            <person name="Debuchy R."/>
            <person name="Gladieux P."/>
            <person name="Hiltunen Thoren M."/>
            <person name="Johannesson H."/>
        </authorList>
    </citation>
    <scope>NUCLEOTIDE SEQUENCE</scope>
    <source>
        <strain evidence="5">CBS 232.78</strain>
    </source>
</reference>
<gene>
    <name evidence="5" type="ORF">B0H63DRAFT_183654</name>
</gene>
<evidence type="ECO:0000256" key="4">
    <source>
        <dbReference type="SAM" id="MobiDB-lite"/>
    </source>
</evidence>
<keyword evidence="6" id="KW-1185">Reference proteome</keyword>
<dbReference type="InterPro" id="IPR002110">
    <property type="entry name" value="Ankyrin_rpt"/>
</dbReference>
<evidence type="ECO:0000256" key="3">
    <source>
        <dbReference type="PROSITE-ProRule" id="PRU00023"/>
    </source>
</evidence>
<dbReference type="InterPro" id="IPR036770">
    <property type="entry name" value="Ankyrin_rpt-contain_sf"/>
</dbReference>
<dbReference type="AlphaFoldDB" id="A0AAE0NPW5"/>
<accession>A0AAE0NPW5</accession>
<dbReference type="SMART" id="SM00248">
    <property type="entry name" value="ANK"/>
    <property type="match status" value="8"/>
</dbReference>
<reference evidence="5" key="2">
    <citation type="submission" date="2023-06" db="EMBL/GenBank/DDBJ databases">
        <authorList>
            <consortium name="Lawrence Berkeley National Laboratory"/>
            <person name="Haridas S."/>
            <person name="Hensen N."/>
            <person name="Bonometti L."/>
            <person name="Westerberg I."/>
            <person name="Brannstrom I.O."/>
            <person name="Guillou S."/>
            <person name="Cros-Aarteil S."/>
            <person name="Calhoun S."/>
            <person name="Kuo A."/>
            <person name="Mondo S."/>
            <person name="Pangilinan J."/>
            <person name="Riley R."/>
            <person name="LaButti K."/>
            <person name="Andreopoulos B."/>
            <person name="Lipzen A."/>
            <person name="Chen C."/>
            <person name="Yanf M."/>
            <person name="Daum C."/>
            <person name="Ng V."/>
            <person name="Clum A."/>
            <person name="Steindorff A."/>
            <person name="Ohm R."/>
            <person name="Martin F."/>
            <person name="Silar P."/>
            <person name="Natvig D."/>
            <person name="Lalanne C."/>
            <person name="Gautier V."/>
            <person name="Ament-velasquez S.L."/>
            <person name="Kruys A."/>
            <person name="Hutchinson M.I."/>
            <person name="Powell A.J."/>
            <person name="Barry K."/>
            <person name="Miller A.N."/>
            <person name="Grigoriev I.V."/>
            <person name="Debuchy R."/>
            <person name="Gladieux P."/>
            <person name="Thoren M.H."/>
            <person name="Johannesson H."/>
        </authorList>
    </citation>
    <scope>NUCLEOTIDE SEQUENCE</scope>
    <source>
        <strain evidence="5">CBS 232.78</strain>
    </source>
</reference>
<sequence length="749" mass="78776">MGSVSLISEALLGGCASFAARIAATSHDLDELIAMVQAVDRSTTQLLAQLKMLGTTVSGLQRLLRGDNATISDSAQDKMRSSVAAGLAVIAEIGDHVKRIIAFTTEENTVASSSSRRKRLSNITSTSFRRPSLQLASSSVAAMWSEQGVKDYVRMVATQCQIFSLFNQLTALNNPHFQDSVLETGESLKILYQGSRDAQAVHEMAATRKEAAEAKHSQSAATTQLTLLGKFPPHPAVCHQGGGGGASEISLASTASSNMGHSLGSRLSPGVSSAASSSSTTGATAPANSAQKLRHPSSRSITRIFSGWKNPSSSSSSGGPKQPTADPKLLFSQLCQACRDGDLEWARNQVSEGADVNGIDARCFSPLYYAVLQGNLDIVKLLVANKAQVGGSDGRSSALVFFAVRKNNIPILEYLLKEASAPVTSLCCESRDRGSWRTPLSLAVEQGRLEAVELLLGYGADVHGGDESTTMASNSEILTPLCTAVDKGDEAMVKLLLRFEARINETASATEWGSHLAALHIAAYRGHDAIVSSLLDAGADISLSCRRGSTAGVTALHLATGRCAATLLDRGAKIFARDSSGQFPLSGAVQVRSVESVQALLRRGVPVNAQDGEGDTALHIAGRVFVRDVKAPAGGGTATSSSERLAACIAVAEELIAGGANLGSRKATLKLVRKECGKLLLQHGGAGRPPPPPPPEDIARIELVELMRFVADTVRTQQREARRQQPGTVGSDGPLWLLAQTTLSQLVTR</sequence>